<evidence type="ECO:0000313" key="2">
    <source>
        <dbReference type="EMBL" id="EGO04361.1"/>
    </source>
</evidence>
<feature type="domain" description="Tf2-1-like SH3-like" evidence="1">
    <location>
        <begin position="3"/>
        <end position="39"/>
    </location>
</feature>
<organism evidence="3">
    <name type="scientific">Serpula lacrymans var. lacrymans (strain S7.3)</name>
    <name type="common">Dry rot fungus</name>
    <dbReference type="NCBI Taxonomy" id="936435"/>
    <lineage>
        <taxon>Eukaryota</taxon>
        <taxon>Fungi</taxon>
        <taxon>Dikarya</taxon>
        <taxon>Basidiomycota</taxon>
        <taxon>Agaricomycotina</taxon>
        <taxon>Agaricomycetes</taxon>
        <taxon>Agaricomycetidae</taxon>
        <taxon>Boletales</taxon>
        <taxon>Coniophorineae</taxon>
        <taxon>Serpulaceae</taxon>
        <taxon>Serpula</taxon>
    </lineage>
</organism>
<proteinExistence type="predicted"/>
<keyword evidence="3" id="KW-1185">Reference proteome</keyword>
<dbReference type="OMA" id="AYRINFI"/>
<protein>
    <recommendedName>
        <fullName evidence="1">Tf2-1-like SH3-like domain-containing protein</fullName>
    </recommendedName>
</protein>
<feature type="non-terminal residue" evidence="2">
    <location>
        <position position="1"/>
    </location>
</feature>
<reference evidence="3" key="1">
    <citation type="journal article" date="2011" name="Science">
        <title>The plant cell wall-decomposing machinery underlies the functional diversity of forest fungi.</title>
        <authorList>
            <person name="Eastwood D.C."/>
            <person name="Floudas D."/>
            <person name="Binder M."/>
            <person name="Majcherczyk A."/>
            <person name="Schneider P."/>
            <person name="Aerts A."/>
            <person name="Asiegbu F.O."/>
            <person name="Baker S.E."/>
            <person name="Barry K."/>
            <person name="Bendiksby M."/>
            <person name="Blumentritt M."/>
            <person name="Coutinho P.M."/>
            <person name="Cullen D."/>
            <person name="de Vries R.P."/>
            <person name="Gathman A."/>
            <person name="Goodell B."/>
            <person name="Henrissat B."/>
            <person name="Ihrmark K."/>
            <person name="Kauserud H."/>
            <person name="Kohler A."/>
            <person name="LaButti K."/>
            <person name="Lapidus A."/>
            <person name="Lavin J.L."/>
            <person name="Lee Y.-H."/>
            <person name="Lindquist E."/>
            <person name="Lilly W."/>
            <person name="Lucas S."/>
            <person name="Morin E."/>
            <person name="Murat C."/>
            <person name="Oguiza J.A."/>
            <person name="Park J."/>
            <person name="Pisabarro A.G."/>
            <person name="Riley R."/>
            <person name="Rosling A."/>
            <person name="Salamov A."/>
            <person name="Schmidt O."/>
            <person name="Schmutz J."/>
            <person name="Skrede I."/>
            <person name="Stenlid J."/>
            <person name="Wiebenga A."/>
            <person name="Xie X."/>
            <person name="Kuees U."/>
            <person name="Hibbett D.S."/>
            <person name="Hoffmeister D."/>
            <person name="Hoegberg N."/>
            <person name="Martin F."/>
            <person name="Grigoriev I.V."/>
            <person name="Watkinson S.C."/>
        </authorList>
    </citation>
    <scope>NUCLEOTIDE SEQUENCE [LARGE SCALE GENOMIC DNA]</scope>
    <source>
        <strain evidence="3">strain S7.3</strain>
    </source>
</reference>
<dbReference type="InParanoid" id="F8PGL7"/>
<dbReference type="Pfam" id="PF24626">
    <property type="entry name" value="SH3_Tf2-1"/>
    <property type="match status" value="1"/>
</dbReference>
<gene>
    <name evidence="2" type="ORF">SERLA73DRAFT_44750</name>
</gene>
<dbReference type="Proteomes" id="UP000008063">
    <property type="component" value="Unassembled WGS sequence"/>
</dbReference>
<accession>F8PGL7</accession>
<evidence type="ECO:0000313" key="3">
    <source>
        <dbReference type="Proteomes" id="UP000008063"/>
    </source>
</evidence>
<evidence type="ECO:0000259" key="1">
    <source>
        <dbReference type="Pfam" id="PF24626"/>
    </source>
</evidence>
<sequence>KHEGLFIILKKVSPVNYRLKLSDSWKIYPVFHATLLTQYKETEVHRKKYIRPRVEKIND</sequence>
<dbReference type="STRING" id="936435.F8PGL7"/>
<dbReference type="OrthoDB" id="3218226at2759"/>
<dbReference type="HOGENOM" id="CLU_210665_0_0_1"/>
<dbReference type="AlphaFoldDB" id="F8PGL7"/>
<dbReference type="InterPro" id="IPR056924">
    <property type="entry name" value="SH3_Tf2-1"/>
</dbReference>
<name>F8PGL7_SERL3</name>
<dbReference type="EMBL" id="GL945474">
    <property type="protein sequence ID" value="EGO04361.1"/>
    <property type="molecule type" value="Genomic_DNA"/>
</dbReference>